<sequence>MIIKCPECGHQVSDKAPLCPSCGIEIAGHIITCPNCREIYLSDEKTCPNCHHANASTLNKIENQEGNETPTVIPTDGNRKDDIPLVSPISQKTQEQTPDFSEPTVENNEVVIAQIIPDEDNVEHETSNATNEHSASKHKKKNYHIALLVSILIAIAISVILLQLYNHGLNNNEKKEYEIAIKSNNEAVLQQYLDEFPEAPGDHRKSIQTRLDNMQKTVHEHMGVRSLKSWSECYEYLQQNQSSPYKTEIERKMDDFAWSDALRINTADSYSEYKERMPNGKHNHEADERIKAFMKNTATPEEKSKAVSCIREFLRGINAKSTTKISNAIASPFNFLGTSGATITDVTEFMRNKLYQADVKTLNWHLDQPSDISTETNNEDETIIQRIEIPAKLVIKREGGTSTKSYLISATIKNGKITAINWK</sequence>
<dbReference type="EMBL" id="SDIK01000085">
    <property type="protein sequence ID" value="TXJ59045.1"/>
    <property type="molecule type" value="Genomic_DNA"/>
</dbReference>
<dbReference type="OrthoDB" id="1078822at2"/>
<evidence type="ECO:0000256" key="1">
    <source>
        <dbReference type="SAM" id="Phobius"/>
    </source>
</evidence>
<dbReference type="AlphaFoldDB" id="A0A5C8GAU6"/>
<keyword evidence="1" id="KW-1133">Transmembrane helix</keyword>
<keyword evidence="1" id="KW-0472">Membrane</keyword>
<protein>
    <submittedName>
        <fullName evidence="3">Zinc-ribbon domain-containing protein</fullName>
    </submittedName>
</protein>
<dbReference type="InterPro" id="IPR025874">
    <property type="entry name" value="DZR"/>
</dbReference>
<accession>A0A5C8GAU6</accession>
<dbReference type="RefSeq" id="WP_130828750.1">
    <property type="nucleotide sequence ID" value="NZ_SDIK01000085.1"/>
</dbReference>
<evidence type="ECO:0000259" key="2">
    <source>
        <dbReference type="Pfam" id="PF12773"/>
    </source>
</evidence>
<evidence type="ECO:0000313" key="3">
    <source>
        <dbReference type="EMBL" id="TXJ59045.1"/>
    </source>
</evidence>
<feature type="domain" description="DZANK-type" evidence="2">
    <location>
        <begin position="5"/>
        <end position="50"/>
    </location>
</feature>
<gene>
    <name evidence="3" type="ORF">ETF27_09890</name>
</gene>
<feature type="transmembrane region" description="Helical" evidence="1">
    <location>
        <begin position="145"/>
        <end position="165"/>
    </location>
</feature>
<comment type="caution">
    <text evidence="3">The sequence shown here is derived from an EMBL/GenBank/DDBJ whole genome shotgun (WGS) entry which is preliminary data.</text>
</comment>
<keyword evidence="1" id="KW-0812">Transmembrane</keyword>
<organism evidence="3 4">
    <name type="scientific">Prevotella brunnea</name>
    <dbReference type="NCBI Taxonomy" id="2508867"/>
    <lineage>
        <taxon>Bacteria</taxon>
        <taxon>Pseudomonadati</taxon>
        <taxon>Bacteroidota</taxon>
        <taxon>Bacteroidia</taxon>
        <taxon>Bacteroidales</taxon>
        <taxon>Prevotellaceae</taxon>
        <taxon>Prevotella</taxon>
    </lineage>
</organism>
<evidence type="ECO:0000313" key="4">
    <source>
        <dbReference type="Proteomes" id="UP000321612"/>
    </source>
</evidence>
<keyword evidence="4" id="KW-1185">Reference proteome</keyword>
<dbReference type="Pfam" id="PF12773">
    <property type="entry name" value="DZR"/>
    <property type="match status" value="1"/>
</dbReference>
<reference evidence="4" key="1">
    <citation type="submission" date="2019-05" db="EMBL/GenBank/DDBJ databases">
        <title>Prevotella brunnea sp. nov., isolated from a wound of a patient.</title>
        <authorList>
            <person name="Buhl M."/>
        </authorList>
    </citation>
    <scope>NUCLEOTIDE SEQUENCE [LARGE SCALE GENOMIC DNA]</scope>
    <source>
        <strain evidence="4">A2672</strain>
    </source>
</reference>
<dbReference type="Proteomes" id="UP000321612">
    <property type="component" value="Unassembled WGS sequence"/>
</dbReference>
<name>A0A5C8GAU6_9BACT</name>
<proteinExistence type="predicted"/>